<reference evidence="3" key="2">
    <citation type="submission" date="2020-09" db="EMBL/GenBank/DDBJ databases">
        <authorList>
            <person name="Sun Q."/>
            <person name="Ohkuma M."/>
        </authorList>
    </citation>
    <scope>NUCLEOTIDE SEQUENCE</scope>
    <source>
        <strain evidence="3">JCM 19596</strain>
    </source>
</reference>
<evidence type="ECO:0000259" key="2">
    <source>
        <dbReference type="Pfam" id="PF00892"/>
    </source>
</evidence>
<dbReference type="AlphaFoldDB" id="A0A830FHG1"/>
<dbReference type="Pfam" id="PF00892">
    <property type="entry name" value="EamA"/>
    <property type="match status" value="2"/>
</dbReference>
<dbReference type="InterPro" id="IPR000620">
    <property type="entry name" value="EamA_dom"/>
</dbReference>
<keyword evidence="1" id="KW-1133">Transmembrane helix</keyword>
<feature type="transmembrane region" description="Helical" evidence="1">
    <location>
        <begin position="222"/>
        <end position="244"/>
    </location>
</feature>
<protein>
    <submittedName>
        <fullName evidence="3">Membrane protein</fullName>
    </submittedName>
</protein>
<dbReference type="GO" id="GO:0016020">
    <property type="term" value="C:membrane"/>
    <property type="evidence" value="ECO:0007669"/>
    <property type="project" value="InterPro"/>
</dbReference>
<feature type="transmembrane region" description="Helical" evidence="1">
    <location>
        <begin position="194"/>
        <end position="216"/>
    </location>
</feature>
<reference evidence="3" key="1">
    <citation type="journal article" date="2014" name="Int. J. Syst. Evol. Microbiol.">
        <title>Complete genome sequence of Corynebacterium casei LMG S-19264T (=DSM 44701T), isolated from a smear-ripened cheese.</title>
        <authorList>
            <consortium name="US DOE Joint Genome Institute (JGI-PGF)"/>
            <person name="Walter F."/>
            <person name="Albersmeier A."/>
            <person name="Kalinowski J."/>
            <person name="Ruckert C."/>
        </authorList>
    </citation>
    <scope>NUCLEOTIDE SEQUENCE</scope>
    <source>
        <strain evidence="3">JCM 19596</strain>
    </source>
</reference>
<dbReference type="PANTHER" id="PTHR22911:SF76">
    <property type="entry name" value="EAMA DOMAIN-CONTAINING PROTEIN"/>
    <property type="match status" value="1"/>
</dbReference>
<name>A0A830FHG1_9EURY</name>
<feature type="transmembrane region" description="Helical" evidence="1">
    <location>
        <begin position="277"/>
        <end position="294"/>
    </location>
</feature>
<feature type="transmembrane region" description="Helical" evidence="1">
    <location>
        <begin position="251"/>
        <end position="271"/>
    </location>
</feature>
<feature type="domain" description="EamA" evidence="2">
    <location>
        <begin position="160"/>
        <end position="294"/>
    </location>
</feature>
<keyword evidence="4" id="KW-1185">Reference proteome</keyword>
<gene>
    <name evidence="3" type="ORF">GCM10009039_12250</name>
</gene>
<feature type="transmembrane region" description="Helical" evidence="1">
    <location>
        <begin position="99"/>
        <end position="121"/>
    </location>
</feature>
<feature type="transmembrane region" description="Helical" evidence="1">
    <location>
        <begin position="128"/>
        <end position="151"/>
    </location>
</feature>
<evidence type="ECO:0000313" key="3">
    <source>
        <dbReference type="EMBL" id="GGL55614.1"/>
    </source>
</evidence>
<feature type="transmembrane region" description="Helical" evidence="1">
    <location>
        <begin position="74"/>
        <end position="93"/>
    </location>
</feature>
<keyword evidence="1" id="KW-0472">Membrane</keyword>
<evidence type="ECO:0000256" key="1">
    <source>
        <dbReference type="SAM" id="Phobius"/>
    </source>
</evidence>
<organism evidence="3 4">
    <name type="scientific">Halocalculus aciditolerans</name>
    <dbReference type="NCBI Taxonomy" id="1383812"/>
    <lineage>
        <taxon>Archaea</taxon>
        <taxon>Methanobacteriati</taxon>
        <taxon>Methanobacteriota</taxon>
        <taxon>Stenosarchaea group</taxon>
        <taxon>Halobacteria</taxon>
        <taxon>Halobacteriales</taxon>
        <taxon>Halobacteriaceae</taxon>
        <taxon>Halocalculus</taxon>
    </lineage>
</organism>
<feature type="transmembrane region" description="Helical" evidence="1">
    <location>
        <begin position="12"/>
        <end position="31"/>
    </location>
</feature>
<feature type="transmembrane region" description="Helical" evidence="1">
    <location>
        <begin position="163"/>
        <end position="182"/>
    </location>
</feature>
<accession>A0A830FHG1</accession>
<dbReference type="InterPro" id="IPR037185">
    <property type="entry name" value="EmrE-like"/>
</dbReference>
<sequence>MSTVRTAFTDRISPMSALAVAVVAVSTSAILVRASHAPPVVEAFYRVLFMTATVAPFVRPHVPAVRELSRRDRLVVVGSGVALATHFVAWFTSIELTSIAASTVLVQTQPVFVAFGAWLLLDEPPNKYVTAGIGVALAGATLMPLSSLLGADLVGADPLLGDALAVLGALAGASYVLAGRSVRQSLALVPYTTLVYGVCTVTLLGVVLAAGHPLFAYAPREWALFLAMALVPGFFGHTVVNWVLEHVESSVVSVALLGEPVGSAILALLVFTEYPGPATVVGGLVVLSGIYVTTRGREKPA</sequence>
<keyword evidence="1" id="KW-0812">Transmembrane</keyword>
<dbReference type="PANTHER" id="PTHR22911">
    <property type="entry name" value="ACYL-MALONYL CONDENSING ENZYME-RELATED"/>
    <property type="match status" value="1"/>
</dbReference>
<comment type="caution">
    <text evidence="3">The sequence shown here is derived from an EMBL/GenBank/DDBJ whole genome shotgun (WGS) entry which is preliminary data.</text>
</comment>
<dbReference type="SUPFAM" id="SSF103481">
    <property type="entry name" value="Multidrug resistance efflux transporter EmrE"/>
    <property type="match status" value="2"/>
</dbReference>
<feature type="transmembrane region" description="Helical" evidence="1">
    <location>
        <begin position="43"/>
        <end position="62"/>
    </location>
</feature>
<feature type="domain" description="EamA" evidence="2">
    <location>
        <begin position="18"/>
        <end position="143"/>
    </location>
</feature>
<dbReference type="Proteomes" id="UP000607197">
    <property type="component" value="Unassembled WGS sequence"/>
</dbReference>
<dbReference type="EMBL" id="BMPG01000001">
    <property type="protein sequence ID" value="GGL55614.1"/>
    <property type="molecule type" value="Genomic_DNA"/>
</dbReference>
<proteinExistence type="predicted"/>
<evidence type="ECO:0000313" key="4">
    <source>
        <dbReference type="Proteomes" id="UP000607197"/>
    </source>
</evidence>